<evidence type="ECO:0000256" key="1">
    <source>
        <dbReference type="SAM" id="MobiDB-lite"/>
    </source>
</evidence>
<feature type="region of interest" description="Disordered" evidence="1">
    <location>
        <begin position="83"/>
        <end position="122"/>
    </location>
</feature>
<evidence type="ECO:0000313" key="2">
    <source>
        <dbReference type="EMBL" id="MEY9467688.1"/>
    </source>
</evidence>
<feature type="compositionally biased region" description="Basic and acidic residues" evidence="1">
    <location>
        <begin position="99"/>
        <end position="115"/>
    </location>
</feature>
<proteinExistence type="predicted"/>
<protein>
    <submittedName>
        <fullName evidence="2">Uncharacterized protein</fullName>
    </submittedName>
</protein>
<keyword evidence="3" id="KW-1185">Reference proteome</keyword>
<accession>A0ABV4G702</accession>
<dbReference type="Proteomes" id="UP001565474">
    <property type="component" value="Unassembled WGS sequence"/>
</dbReference>
<name>A0ABV4G702_9BRAD</name>
<dbReference type="EMBL" id="JBGBZN010000001">
    <property type="protein sequence ID" value="MEY9467688.1"/>
    <property type="molecule type" value="Genomic_DNA"/>
</dbReference>
<gene>
    <name evidence="2" type="ORF">ABH992_000087</name>
</gene>
<evidence type="ECO:0000313" key="3">
    <source>
        <dbReference type="Proteomes" id="UP001565474"/>
    </source>
</evidence>
<organism evidence="2 3">
    <name type="scientific">Bradyrhizobium yuanmingense</name>
    <dbReference type="NCBI Taxonomy" id="108015"/>
    <lineage>
        <taxon>Bacteria</taxon>
        <taxon>Pseudomonadati</taxon>
        <taxon>Pseudomonadota</taxon>
        <taxon>Alphaproteobacteria</taxon>
        <taxon>Hyphomicrobiales</taxon>
        <taxon>Nitrobacteraceae</taxon>
        <taxon>Bradyrhizobium</taxon>
    </lineage>
</organism>
<sequence>MPSKSVKAFADKLATELRLMGLRDDEGRFTRDPLGGTCRRLAQWRPKRSVLLSICIYEDKYFDGSHNRYVGFGSKGVSSVESIKNISVPTRSSTPPPRLGDRMENEQRRDQEGSHSHFLHGL</sequence>
<comment type="caution">
    <text evidence="2">The sequence shown here is derived from an EMBL/GenBank/DDBJ whole genome shotgun (WGS) entry which is preliminary data.</text>
</comment>
<reference evidence="2 3" key="1">
    <citation type="submission" date="2024-07" db="EMBL/GenBank/DDBJ databases">
        <title>Genomic Encyclopedia of Type Strains, Phase V (KMG-V): Genome sequencing to study the core and pangenomes of soil and plant-associated prokaryotes.</title>
        <authorList>
            <person name="Whitman W."/>
        </authorList>
    </citation>
    <scope>NUCLEOTIDE SEQUENCE [LARGE SCALE GENOMIC DNA]</scope>
    <source>
        <strain evidence="2 3">USDA 222</strain>
    </source>
</reference>